<comment type="caution">
    <text evidence="1">The sequence shown here is derived from an EMBL/GenBank/DDBJ whole genome shotgun (WGS) entry which is preliminary data.</text>
</comment>
<dbReference type="PIRSF" id="PIRSF031796">
    <property type="entry name" value="UPC031796"/>
    <property type="match status" value="1"/>
</dbReference>
<gene>
    <name evidence="1" type="ORF">C725_1025</name>
</gene>
<sequence>MATRSPGIESEDASSSAPLIAADVARGVGRLFWHRRFVCLTEVCLPGGRRVDVMALGPDGTLCVVEIKVSVADLRGDRKWPDYLEWCDQFYWGIPAGFNADLLSEECFSPGHCGLIVADRFGAEMLRPAATDKLNAARRKRAVALFARVAAARVMRAGDEFLEGSSEL</sequence>
<organism evidence="1 2">
    <name type="scientific">Pacificimonas flava</name>
    <dbReference type="NCBI Taxonomy" id="1234595"/>
    <lineage>
        <taxon>Bacteria</taxon>
        <taxon>Pseudomonadati</taxon>
        <taxon>Pseudomonadota</taxon>
        <taxon>Alphaproteobacteria</taxon>
        <taxon>Sphingomonadales</taxon>
        <taxon>Sphingosinicellaceae</taxon>
        <taxon>Pacificimonas</taxon>
    </lineage>
</organism>
<protein>
    <submittedName>
        <fullName evidence="1">Transcription elongation factor</fullName>
    </submittedName>
</protein>
<evidence type="ECO:0000313" key="1">
    <source>
        <dbReference type="EMBL" id="EMD84053.1"/>
    </source>
</evidence>
<dbReference type="RefSeq" id="WP_008600581.1">
    <property type="nucleotide sequence ID" value="NZ_AMRV01000002.1"/>
</dbReference>
<dbReference type="GO" id="GO:0003746">
    <property type="term" value="F:translation elongation factor activity"/>
    <property type="evidence" value="ECO:0007669"/>
    <property type="project" value="UniProtKB-KW"/>
</dbReference>
<keyword evidence="2" id="KW-1185">Reference proteome</keyword>
<keyword evidence="1" id="KW-0251">Elongation factor</keyword>
<dbReference type="InterPro" id="IPR009394">
    <property type="entry name" value="MmcB-like"/>
</dbReference>
<reference evidence="1 2" key="1">
    <citation type="journal article" date="2013" name="Genome Announc.">
        <title>Draft Genome Sequence of Strain JLT2015T, Belonging to the Family Sphingomonadaceae of the Alphaproteobacteria.</title>
        <authorList>
            <person name="Tang K."/>
            <person name="Liu K."/>
            <person name="Li S."/>
            <person name="Jiao N."/>
        </authorList>
    </citation>
    <scope>NUCLEOTIDE SEQUENCE [LARGE SCALE GENOMIC DNA]</scope>
    <source>
        <strain evidence="1 2">JLT2015</strain>
    </source>
</reference>
<keyword evidence="1" id="KW-0648">Protein biosynthesis</keyword>
<dbReference type="Proteomes" id="UP000011717">
    <property type="component" value="Unassembled WGS sequence"/>
</dbReference>
<accession>M2U7S7</accession>
<evidence type="ECO:0000313" key="2">
    <source>
        <dbReference type="Proteomes" id="UP000011717"/>
    </source>
</evidence>
<dbReference type="AlphaFoldDB" id="M2U7S7"/>
<dbReference type="EMBL" id="AMRV01000002">
    <property type="protein sequence ID" value="EMD84053.1"/>
    <property type="molecule type" value="Genomic_DNA"/>
</dbReference>
<name>M2U7S7_9SPHN</name>
<proteinExistence type="predicted"/>
<dbReference type="Pfam" id="PF06319">
    <property type="entry name" value="MmcB-like"/>
    <property type="match status" value="1"/>
</dbReference>